<organism evidence="2 3">
    <name type="scientific">Mycolicibacterium komossense</name>
    <dbReference type="NCBI Taxonomy" id="1779"/>
    <lineage>
        <taxon>Bacteria</taxon>
        <taxon>Bacillati</taxon>
        <taxon>Actinomycetota</taxon>
        <taxon>Actinomycetes</taxon>
        <taxon>Mycobacteriales</taxon>
        <taxon>Mycobacteriaceae</taxon>
        <taxon>Mycolicibacterium</taxon>
    </lineage>
</organism>
<gene>
    <name evidence="2" type="ORF">H7J73_21660</name>
</gene>
<reference evidence="2 3" key="1">
    <citation type="journal article" date="2022" name="BMC Genomics">
        <title>Comparative genome analysis of mycobacteria focusing on tRNA and non-coding RNA.</title>
        <authorList>
            <person name="Behra P.R.K."/>
            <person name="Pettersson B.M.F."/>
            <person name="Ramesh M."/>
            <person name="Das S."/>
            <person name="Dasgupta S."/>
            <person name="Kirsebom L.A."/>
        </authorList>
    </citation>
    <scope>NUCLEOTIDE SEQUENCE [LARGE SCALE GENOMIC DNA]</scope>
    <source>
        <strain evidence="2 3">DSM 44078</strain>
    </source>
</reference>
<comment type="caution">
    <text evidence="2">The sequence shown here is derived from an EMBL/GenBank/DDBJ whole genome shotgun (WGS) entry which is preliminary data.</text>
</comment>
<accession>A0ABT3CGM0</accession>
<evidence type="ECO:0000313" key="3">
    <source>
        <dbReference type="Proteomes" id="UP001526201"/>
    </source>
</evidence>
<dbReference type="InterPro" id="IPR016181">
    <property type="entry name" value="Acyl_CoA_acyltransferase"/>
</dbReference>
<sequence>MRARRFERSDWAWVQRWFEDETVNSALGPLDTEWLDHVTSDHDGVQLVIEQSDGTAVALVGVAWDRSGHTHGITDIAVDPARRRCRIGSAALRAAINWPHHPKTGGWIAFVNPENTAALAFFSALNWTADGIDDDMHRFHLTRTATTTP</sequence>
<dbReference type="Gene3D" id="3.40.630.30">
    <property type="match status" value="1"/>
</dbReference>
<feature type="domain" description="N-acetyltransferase" evidence="1">
    <location>
        <begin position="1"/>
        <end position="146"/>
    </location>
</feature>
<name>A0ABT3CGM0_9MYCO</name>
<evidence type="ECO:0000313" key="2">
    <source>
        <dbReference type="EMBL" id="MCV7228625.1"/>
    </source>
</evidence>
<evidence type="ECO:0000259" key="1">
    <source>
        <dbReference type="PROSITE" id="PS51186"/>
    </source>
</evidence>
<protein>
    <submittedName>
        <fullName evidence="2">GNAT family N-acetyltransferase</fullName>
    </submittedName>
</protein>
<dbReference type="InterPro" id="IPR000182">
    <property type="entry name" value="GNAT_dom"/>
</dbReference>
<dbReference type="EMBL" id="JACKTY010000033">
    <property type="protein sequence ID" value="MCV7228625.1"/>
    <property type="molecule type" value="Genomic_DNA"/>
</dbReference>
<dbReference type="SUPFAM" id="SSF55729">
    <property type="entry name" value="Acyl-CoA N-acyltransferases (Nat)"/>
    <property type="match status" value="1"/>
</dbReference>
<keyword evidence="3" id="KW-1185">Reference proteome</keyword>
<dbReference type="Proteomes" id="UP001526201">
    <property type="component" value="Unassembled WGS sequence"/>
</dbReference>
<dbReference type="PROSITE" id="PS51186">
    <property type="entry name" value="GNAT"/>
    <property type="match status" value="1"/>
</dbReference>
<dbReference type="Pfam" id="PF00583">
    <property type="entry name" value="Acetyltransf_1"/>
    <property type="match status" value="1"/>
</dbReference>
<proteinExistence type="predicted"/>
<dbReference type="CDD" id="cd04301">
    <property type="entry name" value="NAT_SF"/>
    <property type="match status" value="1"/>
</dbReference>